<protein>
    <submittedName>
        <fullName evidence="3">DUF3180 domain-containing protein</fullName>
    </submittedName>
</protein>
<keyword evidence="2" id="KW-0472">Membrane</keyword>
<sequence>MSTSRGPGAPEPSVGFTRTRDLIAVALVAAVVGHLVVRLSYDSMPPLPRFAGAVPAVLGVAEALWGLALRGRIREQWRSPDPSRPGPTDRPAGEAGSVGGGRPPVPALTAARALQAAKATSLAGAALGGLWLGLLGYVVPEAGRVTAAAGDLTTGIIGVAGAAIMVAGALVLEHCLRAPDRSDRRR</sequence>
<evidence type="ECO:0000256" key="2">
    <source>
        <dbReference type="SAM" id="Phobius"/>
    </source>
</evidence>
<dbReference type="RefSeq" id="WP_205259261.1">
    <property type="nucleotide sequence ID" value="NZ_JAERWK010000005.1"/>
</dbReference>
<comment type="caution">
    <text evidence="3">The sequence shown here is derived from an EMBL/GenBank/DDBJ whole genome shotgun (WGS) entry which is preliminary data.</text>
</comment>
<feature type="transmembrane region" description="Helical" evidence="2">
    <location>
        <begin position="122"/>
        <end position="140"/>
    </location>
</feature>
<keyword evidence="4" id="KW-1185">Reference proteome</keyword>
<evidence type="ECO:0000313" key="3">
    <source>
        <dbReference type="EMBL" id="MBM9466308.1"/>
    </source>
</evidence>
<feature type="transmembrane region" description="Helical" evidence="2">
    <location>
        <begin position="152"/>
        <end position="176"/>
    </location>
</feature>
<organism evidence="3 4">
    <name type="scientific">Nakamurella leprariae</name>
    <dbReference type="NCBI Taxonomy" id="2803911"/>
    <lineage>
        <taxon>Bacteria</taxon>
        <taxon>Bacillati</taxon>
        <taxon>Actinomycetota</taxon>
        <taxon>Actinomycetes</taxon>
        <taxon>Nakamurellales</taxon>
        <taxon>Nakamurellaceae</taxon>
        <taxon>Nakamurella</taxon>
    </lineage>
</organism>
<proteinExistence type="predicted"/>
<accession>A0A938YEI7</accession>
<feature type="region of interest" description="Disordered" evidence="1">
    <location>
        <begin position="76"/>
        <end position="102"/>
    </location>
</feature>
<evidence type="ECO:0000313" key="4">
    <source>
        <dbReference type="Proteomes" id="UP000663792"/>
    </source>
</evidence>
<dbReference type="InterPro" id="IPR021517">
    <property type="entry name" value="DUF3180"/>
</dbReference>
<evidence type="ECO:0000256" key="1">
    <source>
        <dbReference type="SAM" id="MobiDB-lite"/>
    </source>
</evidence>
<gene>
    <name evidence="3" type="ORF">JL106_03315</name>
</gene>
<dbReference type="EMBL" id="JAERWK010000005">
    <property type="protein sequence ID" value="MBM9466308.1"/>
    <property type="molecule type" value="Genomic_DNA"/>
</dbReference>
<feature type="transmembrane region" description="Helical" evidence="2">
    <location>
        <begin position="21"/>
        <end position="41"/>
    </location>
</feature>
<dbReference type="AlphaFoldDB" id="A0A938YEI7"/>
<keyword evidence="2" id="KW-1133">Transmembrane helix</keyword>
<feature type="transmembrane region" description="Helical" evidence="2">
    <location>
        <begin position="47"/>
        <end position="69"/>
    </location>
</feature>
<dbReference type="Proteomes" id="UP000663792">
    <property type="component" value="Unassembled WGS sequence"/>
</dbReference>
<reference evidence="3" key="1">
    <citation type="submission" date="2021-01" db="EMBL/GenBank/DDBJ databases">
        <title>YIM 132084 draft genome.</title>
        <authorList>
            <person name="An D."/>
        </authorList>
    </citation>
    <scope>NUCLEOTIDE SEQUENCE</scope>
    <source>
        <strain evidence="3">YIM 132084</strain>
    </source>
</reference>
<name>A0A938YEI7_9ACTN</name>
<keyword evidence="2" id="KW-0812">Transmembrane</keyword>
<dbReference type="Pfam" id="PF11377">
    <property type="entry name" value="DUF3180"/>
    <property type="match status" value="1"/>
</dbReference>